<proteinExistence type="predicted"/>
<reference evidence="2 3" key="1">
    <citation type="submission" date="2018-06" db="EMBL/GenBank/DDBJ databases">
        <title>Paenibacillus montanisoli sp. nov., isolated from mountain area soil.</title>
        <authorList>
            <person name="Wu M."/>
        </authorList>
    </citation>
    <scope>NUCLEOTIDE SEQUENCE [LARGE SCALE GENOMIC DNA]</scope>
    <source>
        <strain evidence="2 3">RA17</strain>
    </source>
</reference>
<organism evidence="2 3">
    <name type="scientific">Paenibacillus montanisoli</name>
    <dbReference type="NCBI Taxonomy" id="2081970"/>
    <lineage>
        <taxon>Bacteria</taxon>
        <taxon>Bacillati</taxon>
        <taxon>Bacillota</taxon>
        <taxon>Bacilli</taxon>
        <taxon>Bacillales</taxon>
        <taxon>Paenibacillaceae</taxon>
        <taxon>Paenibacillus</taxon>
    </lineage>
</organism>
<name>A0A328TXE4_9BACL</name>
<dbReference type="InterPro" id="IPR012334">
    <property type="entry name" value="Pectin_lyas_fold"/>
</dbReference>
<keyword evidence="1" id="KW-0732">Signal</keyword>
<dbReference type="EMBL" id="QLUW01000003">
    <property type="protein sequence ID" value="RAP75157.1"/>
    <property type="molecule type" value="Genomic_DNA"/>
</dbReference>
<dbReference type="PANTHER" id="PTHR36453:SF1">
    <property type="entry name" value="RIGHT HANDED BETA HELIX DOMAIN-CONTAINING PROTEIN"/>
    <property type="match status" value="1"/>
</dbReference>
<evidence type="ECO:0000313" key="3">
    <source>
        <dbReference type="Proteomes" id="UP000249260"/>
    </source>
</evidence>
<dbReference type="Proteomes" id="UP000249260">
    <property type="component" value="Unassembled WGS sequence"/>
</dbReference>
<comment type="caution">
    <text evidence="2">The sequence shown here is derived from an EMBL/GenBank/DDBJ whole genome shotgun (WGS) entry which is preliminary data.</text>
</comment>
<dbReference type="SUPFAM" id="SSF51126">
    <property type="entry name" value="Pectin lyase-like"/>
    <property type="match status" value="1"/>
</dbReference>
<feature type="chain" id="PRO_5016424374" description="Right handed beta helix domain-containing protein" evidence="1">
    <location>
        <begin position="22"/>
        <end position="1117"/>
    </location>
</feature>
<evidence type="ECO:0008006" key="4">
    <source>
        <dbReference type="Google" id="ProtNLM"/>
    </source>
</evidence>
<dbReference type="InterPro" id="IPR011050">
    <property type="entry name" value="Pectin_lyase_fold/virulence"/>
</dbReference>
<gene>
    <name evidence="2" type="ORF">DL346_17395</name>
</gene>
<evidence type="ECO:0000256" key="1">
    <source>
        <dbReference type="SAM" id="SignalP"/>
    </source>
</evidence>
<dbReference type="AlphaFoldDB" id="A0A328TXE4"/>
<sequence>MLCTAFISSLFAVTPTTSVNAAGNTYYVDVAGSDSNNGTSLSMPFQTIQKAADTAQAGDTVYIRGGTYRETVTPANSGSAGSPITYQNYDGETVIVSGNDIVSGWTVDSGNIYKASMNWSLGAGNQIFVDGAMMDEARWPNQTGTLVQPTRATAGSGSNAAQIVDTSLPGGDDFWNGATLWVTGGAAWIAGTTTVSDYDAATKKLTVSTNYVGYGSSYYNIGSGNKYYLSGIKGALDTEKEWWYDSAASMLYLWSPGGGSPSSHVVEAKKRMNAIDLSGKAYVEIKGIQTTAATIKMDSLTNHCLLQDMISRYISHTKVNTPAYEQNGLGIILDGSYNGIRDSELAYSSGSLVSVRGAYNNVINSYIHDGGYVPSWEGLVNLQGANSLISHNTVSNAGRVTVYFYGSMSANEIQYNDISNAGWLTTDLGMLYGPNTDGQNTEIHHNLVHDSKAATAGVGIYLDNYTNNFIVHHNVTWNNLGLQFNNPSNYNLVYNNTSWTGASAVQAFGNVFGTDMYGDRIFNNIIKGYDAETAAYTVYGSNLTASPGFVNETARDYHLLSNSGAVDTGIVIPGITDGYVGSAPDIGAYEYGGTDWTAGHNFANPPSPAYTPPSTTYMNRVTNGGFEKGDLSGWTKTDANNAVTLLDGHWGKAANAGMSRSQFYGVKLSGGVDGVEQTITGLQPNTDYIAGGWLRTPAGETAELGVKGYGGADLSAASTSSTWTFKTIRFTTGASNTTATITFKKTSATGEAYVDDAGLVMAEPIVYQSLYTSDGFENGLSNWAAVQGKGTPSTSSAVTHSGSSSYVINEDMDAISQLFNASYNKIVKMWFYDNGSTTNMQMLGMVNDAASIRGIGVNTPTSTSKYVVRINGTYYATGATRTTGWHEFKWDYSSGTGLDMSIDGTIVNQQSGPASFDRITIGDLWSGSSNSAYFDDISIMDPSVPPSYTADDFESGLGNWTAVAGKGTPSLSTAQAHSGSYSYVIDQDMDVIAHSFTSSYNKIVTMWFYDNAADTSLQTIGDVNDSILTRALGVNTPTSATKYVTRLGSTYAATTVTRTTGWHEFKWDYTSGTKVDMYIDGTLVASPTGVTSFNQISMGDWWSSNTGLVYFDDVSIQ</sequence>
<dbReference type="Gene3D" id="2.60.120.260">
    <property type="entry name" value="Galactose-binding domain-like"/>
    <property type="match status" value="2"/>
</dbReference>
<feature type="signal peptide" evidence="1">
    <location>
        <begin position="1"/>
        <end position="21"/>
    </location>
</feature>
<keyword evidence="3" id="KW-1185">Reference proteome</keyword>
<accession>A0A328TXE4</accession>
<protein>
    <recommendedName>
        <fullName evidence="4">Right handed beta helix domain-containing protein</fullName>
    </recommendedName>
</protein>
<evidence type="ECO:0000313" key="2">
    <source>
        <dbReference type="EMBL" id="RAP75157.1"/>
    </source>
</evidence>
<dbReference type="Gene3D" id="2.160.20.10">
    <property type="entry name" value="Single-stranded right-handed beta-helix, Pectin lyase-like"/>
    <property type="match status" value="2"/>
</dbReference>
<dbReference type="PANTHER" id="PTHR36453">
    <property type="entry name" value="SECRETED PROTEIN-RELATED"/>
    <property type="match status" value="1"/>
</dbReference>